<dbReference type="PANTHER" id="PTHR30445">
    <property type="entry name" value="K(+)_H(+) ANTIPORTER SUBUNIT KHTT"/>
    <property type="match status" value="1"/>
</dbReference>
<dbReference type="PROSITE" id="PS51202">
    <property type="entry name" value="RCK_C"/>
    <property type="match status" value="1"/>
</dbReference>
<dbReference type="InterPro" id="IPR050144">
    <property type="entry name" value="AAE_transporter"/>
</dbReference>
<dbReference type="SUPFAM" id="SSF116726">
    <property type="entry name" value="TrkA C-terminal domain-like"/>
    <property type="match status" value="1"/>
</dbReference>
<dbReference type="RefSeq" id="WP_173732359.1">
    <property type="nucleotide sequence ID" value="NZ_JABTTE010000030.1"/>
</dbReference>
<dbReference type="InterPro" id="IPR058776">
    <property type="entry name" value="KhtT-like_N"/>
</dbReference>
<dbReference type="Pfam" id="PF25991">
    <property type="entry name" value="KhtT_N"/>
    <property type="match status" value="1"/>
</dbReference>
<feature type="domain" description="RCK C-terminal" evidence="1">
    <location>
        <begin position="76"/>
        <end position="161"/>
    </location>
</feature>
<evidence type="ECO:0000313" key="3">
    <source>
        <dbReference type="Proteomes" id="UP000625804"/>
    </source>
</evidence>
<protein>
    <submittedName>
        <fullName evidence="2">Cation:proton antiporter regulatory subunit</fullName>
    </submittedName>
</protein>
<dbReference type="GO" id="GO:0006813">
    <property type="term" value="P:potassium ion transport"/>
    <property type="evidence" value="ECO:0007669"/>
    <property type="project" value="InterPro"/>
</dbReference>
<name>A0A8J8GGW8_9BACI</name>
<sequence length="168" mass="18711">MNIRESELPGIGCKFEIITKNDEKLVIILHDDGRREVYHFDADDHDEVVSSITLSDLEARQIAGILGGMIYKPKALETVEVAFDDLLIEWYQVEPNAPVINKTIGELDIRNKYGINVIAVKKRNSKKSHSPGPDTVIEAGDTLVISGERNQIKDLIQQLLSSSRGDDA</sequence>
<dbReference type="InterPro" id="IPR006037">
    <property type="entry name" value="RCK_C"/>
</dbReference>
<evidence type="ECO:0000259" key="1">
    <source>
        <dbReference type="PROSITE" id="PS51202"/>
    </source>
</evidence>
<dbReference type="Pfam" id="PF02080">
    <property type="entry name" value="TrkA_C"/>
    <property type="match status" value="1"/>
</dbReference>
<dbReference type="InterPro" id="IPR026278">
    <property type="entry name" value="KhtT"/>
</dbReference>
<comment type="caution">
    <text evidence="2">The sequence shown here is derived from an EMBL/GenBank/DDBJ whole genome shotgun (WGS) entry which is preliminary data.</text>
</comment>
<keyword evidence="3" id="KW-1185">Reference proteome</keyword>
<dbReference type="InterPro" id="IPR036721">
    <property type="entry name" value="RCK_C_sf"/>
</dbReference>
<gene>
    <name evidence="2" type="ORF">HR057_15550</name>
</gene>
<reference evidence="2" key="1">
    <citation type="submission" date="2020-06" db="EMBL/GenBank/DDBJ databases">
        <title>A novel thermopfilic bacterium from Erzurum, Turkey.</title>
        <authorList>
            <person name="Adiguzel A."/>
            <person name="Ay H."/>
            <person name="Baltaci M.O."/>
        </authorList>
    </citation>
    <scope>NUCLEOTIDE SEQUENCE</scope>
    <source>
        <strain evidence="2">P2</strain>
    </source>
</reference>
<dbReference type="Proteomes" id="UP000625804">
    <property type="component" value="Unassembled WGS sequence"/>
</dbReference>
<accession>A0A8J8GGW8</accession>
<organism evidence="2 3">
    <name type="scientific">Calidifontibacillus erzurumensis</name>
    <dbReference type="NCBI Taxonomy" id="2741433"/>
    <lineage>
        <taxon>Bacteria</taxon>
        <taxon>Bacillati</taxon>
        <taxon>Bacillota</taxon>
        <taxon>Bacilli</taxon>
        <taxon>Bacillales</taxon>
        <taxon>Bacillaceae</taxon>
        <taxon>Calidifontibacillus/Schinkia group</taxon>
        <taxon>Calidifontibacillus</taxon>
    </lineage>
</organism>
<dbReference type="PIRSF" id="PIRSF005028">
    <property type="entry name" value="KhtT"/>
    <property type="match status" value="1"/>
</dbReference>
<proteinExistence type="predicted"/>
<dbReference type="PANTHER" id="PTHR30445:SF8">
    <property type="entry name" value="K(+)_H(+) ANTIPORTER SUBUNIT KHTT"/>
    <property type="match status" value="1"/>
</dbReference>
<evidence type="ECO:0000313" key="2">
    <source>
        <dbReference type="EMBL" id="NSL53157.1"/>
    </source>
</evidence>
<dbReference type="GO" id="GO:0008324">
    <property type="term" value="F:monoatomic cation transmembrane transporter activity"/>
    <property type="evidence" value="ECO:0007669"/>
    <property type="project" value="InterPro"/>
</dbReference>
<dbReference type="Gene3D" id="3.30.70.1450">
    <property type="entry name" value="Regulator of K+ conductance, C-terminal domain"/>
    <property type="match status" value="1"/>
</dbReference>
<dbReference type="AlphaFoldDB" id="A0A8J8GGW8"/>
<dbReference type="EMBL" id="JABTTE010000030">
    <property type="protein sequence ID" value="NSL53157.1"/>
    <property type="molecule type" value="Genomic_DNA"/>
</dbReference>